<evidence type="ECO:0000313" key="6">
    <source>
        <dbReference type="Proteomes" id="UP000594979"/>
    </source>
</evidence>
<evidence type="ECO:0000313" key="3">
    <source>
        <dbReference type="EMBL" id="PAK93508.1"/>
    </source>
</evidence>
<evidence type="ECO:0000256" key="1">
    <source>
        <dbReference type="SAM" id="MobiDB-lite"/>
    </source>
</evidence>
<dbReference type="InterPro" id="IPR036390">
    <property type="entry name" value="WH_DNA-bd_sf"/>
</dbReference>
<dbReference type="Gene3D" id="1.10.10.10">
    <property type="entry name" value="Winged helix-like DNA-binding domain superfamily/Winged helix DNA-binding domain"/>
    <property type="match status" value="1"/>
</dbReference>
<dbReference type="RefSeq" id="WP_040342412.1">
    <property type="nucleotide sequence ID" value="NZ_CAACXN010000020.1"/>
</dbReference>
<feature type="domain" description="HTH marR-type" evidence="2">
    <location>
        <begin position="28"/>
        <end position="162"/>
    </location>
</feature>
<dbReference type="SUPFAM" id="SSF46785">
    <property type="entry name" value="Winged helix' DNA-binding domain"/>
    <property type="match status" value="1"/>
</dbReference>
<protein>
    <submittedName>
        <fullName evidence="3">MarR family transcriptional regulator</fullName>
    </submittedName>
</protein>
<organism evidence="3 5">
    <name type="scientific">Brevibacterium casei</name>
    <dbReference type="NCBI Taxonomy" id="33889"/>
    <lineage>
        <taxon>Bacteria</taxon>
        <taxon>Bacillati</taxon>
        <taxon>Actinomycetota</taxon>
        <taxon>Actinomycetes</taxon>
        <taxon>Micrococcales</taxon>
        <taxon>Brevibacteriaceae</taxon>
        <taxon>Brevibacterium</taxon>
    </lineage>
</organism>
<gene>
    <name evidence="3" type="ORF">B8X04_15680</name>
    <name evidence="4" type="ORF">I6G59_08430</name>
</gene>
<dbReference type="InterPro" id="IPR039422">
    <property type="entry name" value="MarR/SlyA-like"/>
</dbReference>
<accession>A0A269Z6T6</accession>
<dbReference type="GO" id="GO:0003700">
    <property type="term" value="F:DNA-binding transcription factor activity"/>
    <property type="evidence" value="ECO:0007669"/>
    <property type="project" value="InterPro"/>
</dbReference>
<dbReference type="InterPro" id="IPR000835">
    <property type="entry name" value="HTH_MarR-typ"/>
</dbReference>
<dbReference type="GO" id="GO:0006950">
    <property type="term" value="P:response to stress"/>
    <property type="evidence" value="ECO:0007669"/>
    <property type="project" value="TreeGrafter"/>
</dbReference>
<dbReference type="PANTHER" id="PTHR33164:SF104">
    <property type="entry name" value="TRANSCRIPTIONAL REGULATORY PROTEIN"/>
    <property type="match status" value="1"/>
</dbReference>
<dbReference type="SMART" id="SM00347">
    <property type="entry name" value="HTH_MARR"/>
    <property type="match status" value="1"/>
</dbReference>
<dbReference type="InterPro" id="IPR036388">
    <property type="entry name" value="WH-like_DNA-bd_sf"/>
</dbReference>
<dbReference type="Proteomes" id="UP000594979">
    <property type="component" value="Chromosome"/>
</dbReference>
<dbReference type="Pfam" id="PF12802">
    <property type="entry name" value="MarR_2"/>
    <property type="match status" value="1"/>
</dbReference>
<proteinExistence type="predicted"/>
<feature type="region of interest" description="Disordered" evidence="1">
    <location>
        <begin position="1"/>
        <end position="21"/>
    </location>
</feature>
<reference evidence="3 5" key="1">
    <citation type="submission" date="2017-04" db="EMBL/GenBank/DDBJ databases">
        <title>Kefir bacterial isolates.</title>
        <authorList>
            <person name="Kim Y."/>
            <person name="Blasche S."/>
            <person name="Patil K.R."/>
        </authorList>
    </citation>
    <scope>NUCLEOTIDE SEQUENCE [LARGE SCALE GENOMIC DNA]</scope>
    <source>
        <strain evidence="3 5">OG2</strain>
    </source>
</reference>
<evidence type="ECO:0000259" key="2">
    <source>
        <dbReference type="PROSITE" id="PS50995"/>
    </source>
</evidence>
<dbReference type="EMBL" id="CP065682">
    <property type="protein sequence ID" value="QPS35302.1"/>
    <property type="molecule type" value="Genomic_DNA"/>
</dbReference>
<dbReference type="PROSITE" id="PS50995">
    <property type="entry name" value="HTH_MARR_2"/>
    <property type="match status" value="1"/>
</dbReference>
<dbReference type="GeneID" id="99775481"/>
<evidence type="ECO:0000313" key="4">
    <source>
        <dbReference type="EMBL" id="QPS35302.1"/>
    </source>
</evidence>
<dbReference type="Proteomes" id="UP000216867">
    <property type="component" value="Unassembled WGS sequence"/>
</dbReference>
<reference evidence="4 6" key="2">
    <citation type="submission" date="2020-12" db="EMBL/GenBank/DDBJ databases">
        <title>FDA dAtabase for Regulatory Grade micrObial Sequences (FDA-ARGOS): Supporting development and validation of Infectious Disease Dx tests.</title>
        <authorList>
            <person name="Sproer C."/>
            <person name="Gronow S."/>
            <person name="Severitt S."/>
            <person name="Schroder I."/>
            <person name="Tallon L."/>
            <person name="Sadzewicz L."/>
            <person name="Zhao X."/>
            <person name="Boylan J."/>
            <person name="Ott S."/>
            <person name="Bowen H."/>
            <person name="Vavikolanu K."/>
            <person name="Mehta A."/>
            <person name="Aluvathingal J."/>
            <person name="Nadendla S."/>
            <person name="Lowell S."/>
            <person name="Myers T."/>
            <person name="Yan Y."/>
            <person name="Sichtig H."/>
        </authorList>
    </citation>
    <scope>NUCLEOTIDE SEQUENCE [LARGE SCALE GENOMIC DNA]</scope>
    <source>
        <strain evidence="4 6">FDAARGOS_902</strain>
    </source>
</reference>
<dbReference type="EMBL" id="NCWY01000018">
    <property type="protein sequence ID" value="PAK93508.1"/>
    <property type="molecule type" value="Genomic_DNA"/>
</dbReference>
<name>A0A269Z6T6_9MICO</name>
<sequence length="183" mass="19986">MSSDNPGDAADSITGAWARERPDLPGDSIGIVTRIWHASKLLGDDRNRLLRRHDADPATLDLLSTLRRGGQPYRMSTGELARASLITKGAITQRVDRAEAQGYVRRVTAPGRKVAEVELTDRGRRVSDELVEAVLRHEEGLLAGLPQHERDDLAASLRRLLAHLHRVLGAQGDGNPGQVGTRD</sequence>
<dbReference type="PANTHER" id="PTHR33164">
    <property type="entry name" value="TRANSCRIPTIONAL REGULATOR, MARR FAMILY"/>
    <property type="match status" value="1"/>
</dbReference>
<dbReference type="AlphaFoldDB" id="A0A269Z6T6"/>
<evidence type="ECO:0000313" key="5">
    <source>
        <dbReference type="Proteomes" id="UP000216867"/>
    </source>
</evidence>
<dbReference type="KEGG" id="bcau:I6G59_08430"/>